<comment type="caution">
    <text evidence="6">The sequence shown here is derived from an EMBL/GenBank/DDBJ whole genome shotgun (WGS) entry which is preliminary data.</text>
</comment>
<dbReference type="FunFam" id="3.20.20.100:FF:000014">
    <property type="entry name" value="NAD(P)-linked oxidoreductase superfamily protein"/>
    <property type="match status" value="1"/>
</dbReference>
<accession>A0AAN8VPB9</accession>
<dbReference type="PIRSF" id="PIRSF000097">
    <property type="entry name" value="AKR"/>
    <property type="match status" value="1"/>
</dbReference>
<dbReference type="CDD" id="cd19124">
    <property type="entry name" value="AKR_AKR4A_4B"/>
    <property type="match status" value="1"/>
</dbReference>
<dbReference type="GO" id="GO:0044550">
    <property type="term" value="P:secondary metabolite biosynthetic process"/>
    <property type="evidence" value="ECO:0007669"/>
    <property type="project" value="UniProtKB-ARBA"/>
</dbReference>
<evidence type="ECO:0000259" key="5">
    <source>
        <dbReference type="Pfam" id="PF00248"/>
    </source>
</evidence>
<evidence type="ECO:0000313" key="7">
    <source>
        <dbReference type="Proteomes" id="UP001370490"/>
    </source>
</evidence>
<evidence type="ECO:0000256" key="1">
    <source>
        <dbReference type="ARBA" id="ARBA00023002"/>
    </source>
</evidence>
<dbReference type="SUPFAM" id="SSF51430">
    <property type="entry name" value="NAD(P)-linked oxidoreductase"/>
    <property type="match status" value="1"/>
</dbReference>
<evidence type="ECO:0000256" key="2">
    <source>
        <dbReference type="PIRSR" id="PIRSR000097-1"/>
    </source>
</evidence>
<organism evidence="6 7">
    <name type="scientific">Dillenia turbinata</name>
    <dbReference type="NCBI Taxonomy" id="194707"/>
    <lineage>
        <taxon>Eukaryota</taxon>
        <taxon>Viridiplantae</taxon>
        <taxon>Streptophyta</taxon>
        <taxon>Embryophyta</taxon>
        <taxon>Tracheophyta</taxon>
        <taxon>Spermatophyta</taxon>
        <taxon>Magnoliopsida</taxon>
        <taxon>eudicotyledons</taxon>
        <taxon>Gunneridae</taxon>
        <taxon>Pentapetalae</taxon>
        <taxon>Dilleniales</taxon>
        <taxon>Dilleniaceae</taxon>
        <taxon>Dillenia</taxon>
    </lineage>
</organism>
<dbReference type="EMBL" id="JBAMMX010000011">
    <property type="protein sequence ID" value="KAK6930957.1"/>
    <property type="molecule type" value="Genomic_DNA"/>
</dbReference>
<keyword evidence="7" id="KW-1185">Reference proteome</keyword>
<dbReference type="PROSITE" id="PS00062">
    <property type="entry name" value="ALDOKETO_REDUCTASE_2"/>
    <property type="match status" value="1"/>
</dbReference>
<evidence type="ECO:0000313" key="6">
    <source>
        <dbReference type="EMBL" id="KAK6930957.1"/>
    </source>
</evidence>
<feature type="binding site" evidence="3">
    <location>
        <position position="118"/>
    </location>
    <ligand>
        <name>substrate</name>
    </ligand>
</feature>
<feature type="site" description="Lowers pKa of active site Tyr" evidence="4">
    <location>
        <position position="85"/>
    </location>
</feature>
<dbReference type="InterPro" id="IPR036812">
    <property type="entry name" value="NAD(P)_OxRdtase_dom_sf"/>
</dbReference>
<gene>
    <name evidence="6" type="ORF">RJ641_002750</name>
</gene>
<proteinExistence type="predicted"/>
<dbReference type="InterPro" id="IPR023210">
    <property type="entry name" value="NADP_OxRdtase_dom"/>
</dbReference>
<feature type="active site" description="Proton donor" evidence="2">
    <location>
        <position position="55"/>
    </location>
</feature>
<sequence>MEIPSVVLSSSDGSRSMPLIGMGTAVHVLDEQELKSAVIKAIKVGYRNFDSAKLYRSEKPLGEAIAEALKLGLVQSRDELFIATKLWCTDAHRDLVVPALHQSLKNLQLEYVDQYLIHWPISAKPGICKFPIDKEELLPMDFRSVWAAMEDCQRLGLTKSIGVCNFSCAKLETLLAHATIPPSVNQVELSPVWQQKKLREFCEAKGIIVVAYSPLGAKGMRWGTNQVMDCQVLKEIAEARGKTLAQVSLRWIYEQGAGLVVRSFKEERMKENISIFDWSLSKEDYDKINQIKQQRGMPKMAFVSPNGPYKSLQQLWDGEI</sequence>
<dbReference type="PROSITE" id="PS00063">
    <property type="entry name" value="ALDOKETO_REDUCTASE_3"/>
    <property type="match status" value="1"/>
</dbReference>
<dbReference type="InterPro" id="IPR020471">
    <property type="entry name" value="AKR"/>
</dbReference>
<name>A0AAN8VPB9_9MAGN</name>
<evidence type="ECO:0000256" key="3">
    <source>
        <dbReference type="PIRSR" id="PIRSR000097-2"/>
    </source>
</evidence>
<dbReference type="Gene3D" id="3.20.20.100">
    <property type="entry name" value="NADP-dependent oxidoreductase domain"/>
    <property type="match status" value="1"/>
</dbReference>
<feature type="domain" description="NADP-dependent oxidoreductase" evidence="5">
    <location>
        <begin position="22"/>
        <end position="291"/>
    </location>
</feature>
<dbReference type="Pfam" id="PF00248">
    <property type="entry name" value="Aldo_ket_red"/>
    <property type="match status" value="1"/>
</dbReference>
<dbReference type="AlphaFoldDB" id="A0AAN8VPB9"/>
<dbReference type="Proteomes" id="UP001370490">
    <property type="component" value="Unassembled WGS sequence"/>
</dbReference>
<reference evidence="6 7" key="1">
    <citation type="submission" date="2023-12" db="EMBL/GenBank/DDBJ databases">
        <title>A high-quality genome assembly for Dillenia turbinata (Dilleniales).</title>
        <authorList>
            <person name="Chanderbali A."/>
        </authorList>
    </citation>
    <scope>NUCLEOTIDE SEQUENCE [LARGE SCALE GENOMIC DNA]</scope>
    <source>
        <strain evidence="6">LSX21</strain>
        <tissue evidence="6">Leaf</tissue>
    </source>
</reference>
<dbReference type="GO" id="GO:0016616">
    <property type="term" value="F:oxidoreductase activity, acting on the CH-OH group of donors, NAD or NADP as acceptor"/>
    <property type="evidence" value="ECO:0007669"/>
    <property type="project" value="InterPro"/>
</dbReference>
<protein>
    <submittedName>
        <fullName evidence="6">NADP-dependent oxidoreductase domain</fullName>
    </submittedName>
</protein>
<dbReference type="InterPro" id="IPR044497">
    <property type="entry name" value="AKR4A/B"/>
</dbReference>
<keyword evidence="1" id="KW-0560">Oxidoreductase</keyword>
<dbReference type="PRINTS" id="PR00069">
    <property type="entry name" value="ALDKETRDTASE"/>
</dbReference>
<dbReference type="InterPro" id="IPR018170">
    <property type="entry name" value="Aldo/ket_reductase_CS"/>
</dbReference>
<dbReference type="PANTHER" id="PTHR11732">
    <property type="entry name" value="ALDO/KETO REDUCTASE"/>
    <property type="match status" value="1"/>
</dbReference>
<evidence type="ECO:0000256" key="4">
    <source>
        <dbReference type="PIRSR" id="PIRSR000097-3"/>
    </source>
</evidence>